<accession>A0A317T8J1</accession>
<keyword evidence="1 3" id="KW-0808">Transferase</keyword>
<dbReference type="Gene3D" id="2.160.10.10">
    <property type="entry name" value="Hexapeptide repeat proteins"/>
    <property type="match status" value="1"/>
</dbReference>
<dbReference type="RefSeq" id="WP_110022366.1">
    <property type="nucleotide sequence ID" value="NZ_PDNZ01000002.1"/>
</dbReference>
<dbReference type="InterPro" id="IPR050065">
    <property type="entry name" value="GlmU-like"/>
</dbReference>
<name>A0A317T8J1_9CHLB</name>
<dbReference type="AlphaFoldDB" id="A0A317T8J1"/>
<dbReference type="InterPro" id="IPR011004">
    <property type="entry name" value="Trimer_LpxA-like_sf"/>
</dbReference>
<evidence type="ECO:0000256" key="2">
    <source>
        <dbReference type="ARBA" id="ARBA00023315"/>
    </source>
</evidence>
<reference evidence="4" key="1">
    <citation type="submission" date="2017-10" db="EMBL/GenBank/DDBJ databases">
        <authorList>
            <person name="Gaisin V.A."/>
            <person name="Rysina M.S."/>
            <person name="Grouzdev D.S."/>
        </authorList>
    </citation>
    <scope>NUCLEOTIDE SEQUENCE [LARGE SCALE GENOMIC DNA]</scope>
    <source>
        <strain evidence="4">V1</strain>
    </source>
</reference>
<dbReference type="GO" id="GO:0016746">
    <property type="term" value="F:acyltransferase activity"/>
    <property type="evidence" value="ECO:0007669"/>
    <property type="project" value="UniProtKB-KW"/>
</dbReference>
<dbReference type="NCBIfam" id="TIGR03991">
    <property type="entry name" value="alt_bact_glmU"/>
    <property type="match status" value="1"/>
</dbReference>
<dbReference type="InterPro" id="IPR023917">
    <property type="entry name" value="Bifunctiontional_GlmU_bac-type"/>
</dbReference>
<protein>
    <submittedName>
        <fullName evidence="3">Transferase</fullName>
    </submittedName>
</protein>
<comment type="caution">
    <text evidence="3">The sequence shown here is derived from an EMBL/GenBank/DDBJ whole genome shotgun (WGS) entry which is preliminary data.</text>
</comment>
<proteinExistence type="predicted"/>
<evidence type="ECO:0000313" key="4">
    <source>
        <dbReference type="Proteomes" id="UP000246278"/>
    </source>
</evidence>
<evidence type="ECO:0000313" key="3">
    <source>
        <dbReference type="EMBL" id="PWW82650.1"/>
    </source>
</evidence>
<dbReference type="PANTHER" id="PTHR43584">
    <property type="entry name" value="NUCLEOTIDYL TRANSFERASE"/>
    <property type="match status" value="1"/>
</dbReference>
<dbReference type="GO" id="GO:0016779">
    <property type="term" value="F:nucleotidyltransferase activity"/>
    <property type="evidence" value="ECO:0007669"/>
    <property type="project" value="UniProtKB-ARBA"/>
</dbReference>
<keyword evidence="2" id="KW-0012">Acyltransferase</keyword>
<dbReference type="OrthoDB" id="9784832at2"/>
<dbReference type="Pfam" id="PF13562">
    <property type="entry name" value="NTP_transf_4"/>
    <property type="match status" value="1"/>
</dbReference>
<dbReference type="SUPFAM" id="SSF51161">
    <property type="entry name" value="Trimeric LpxA-like enzymes"/>
    <property type="match status" value="1"/>
</dbReference>
<dbReference type="PANTHER" id="PTHR43584:SF9">
    <property type="entry name" value="TRANSFERASE HEXAPEPTIDE REPEAT CONTAINING PROTEIN"/>
    <property type="match status" value="1"/>
</dbReference>
<sequence>MQIVIFEDEVVYQFGPLVHFKPVYCLSTGCRTLLEKFRFHLGPDVAFSCHLRSYLRPVFHDYFSVFQPDNGRSRDLLLVNGRLICTERVASIIRYGPPAPGQCLVQGDDLIVARMDAGEIVGPEGGGLEVIDTQALMAEAENVVVDGFKLLCNIWDPVAYHPEEIEREAGTLELGRIMGEVSSHAVLENPENIYIGQGARVKPGAVLDAESGFVYVSPGALIEPQAVLAENVFLGGSAVVKTGANLHCNVSVGRAAKTGGEIEDSIVERYANKQHDGFLGHSYISSWCNLGAGSNTSDLRNNYGKVKIVLDEREVETGEQFLGLLMGEHTKCAINSMFNTGTIAGASANIFGRGFPPKNIPSFSWGGPGQGFQHYDVDKALETARVVMARRNIAMNTAYEKMFRYVAAMEQGRKVQL</sequence>
<keyword evidence="4" id="KW-1185">Reference proteome</keyword>
<gene>
    <name evidence="3" type="ORF">CR164_02550</name>
</gene>
<organism evidence="3 4">
    <name type="scientific">Prosthecochloris marina</name>
    <dbReference type="NCBI Taxonomy" id="2017681"/>
    <lineage>
        <taxon>Bacteria</taxon>
        <taxon>Pseudomonadati</taxon>
        <taxon>Chlorobiota</taxon>
        <taxon>Chlorobiia</taxon>
        <taxon>Chlorobiales</taxon>
        <taxon>Chlorobiaceae</taxon>
        <taxon>Prosthecochloris</taxon>
    </lineage>
</organism>
<dbReference type="Proteomes" id="UP000246278">
    <property type="component" value="Unassembled WGS sequence"/>
</dbReference>
<dbReference type="EMBL" id="PDNZ01000002">
    <property type="protein sequence ID" value="PWW82650.1"/>
    <property type="molecule type" value="Genomic_DNA"/>
</dbReference>
<evidence type="ECO:0000256" key="1">
    <source>
        <dbReference type="ARBA" id="ARBA00022679"/>
    </source>
</evidence>